<dbReference type="PANTHER" id="PTHR47016:SF5">
    <property type="entry name" value="CLP DOMAIN SUPERFAMILY PROTEIN"/>
    <property type="match status" value="1"/>
</dbReference>
<name>A0A7J7NC56_9MAGN</name>
<keyword evidence="4" id="KW-1185">Reference proteome</keyword>
<evidence type="ECO:0000256" key="1">
    <source>
        <dbReference type="PROSITE-ProRule" id="PRU01251"/>
    </source>
</evidence>
<proteinExistence type="predicted"/>
<evidence type="ECO:0000259" key="2">
    <source>
        <dbReference type="PROSITE" id="PS51903"/>
    </source>
</evidence>
<protein>
    <recommendedName>
        <fullName evidence="2">Clp R domain-containing protein</fullName>
    </recommendedName>
</protein>
<dbReference type="OrthoDB" id="47330at2759"/>
<organism evidence="3 4">
    <name type="scientific">Kingdonia uniflora</name>
    <dbReference type="NCBI Taxonomy" id="39325"/>
    <lineage>
        <taxon>Eukaryota</taxon>
        <taxon>Viridiplantae</taxon>
        <taxon>Streptophyta</taxon>
        <taxon>Embryophyta</taxon>
        <taxon>Tracheophyta</taxon>
        <taxon>Spermatophyta</taxon>
        <taxon>Magnoliopsida</taxon>
        <taxon>Ranunculales</taxon>
        <taxon>Circaeasteraceae</taxon>
        <taxon>Kingdonia</taxon>
    </lineage>
</organism>
<dbReference type="Pfam" id="PF02861">
    <property type="entry name" value="Clp_N"/>
    <property type="match status" value="1"/>
</dbReference>
<evidence type="ECO:0000313" key="3">
    <source>
        <dbReference type="EMBL" id="KAF6164438.1"/>
    </source>
</evidence>
<dbReference type="InterPro" id="IPR004176">
    <property type="entry name" value="Clp_R_N"/>
</dbReference>
<evidence type="ECO:0000313" key="4">
    <source>
        <dbReference type="Proteomes" id="UP000541444"/>
    </source>
</evidence>
<dbReference type="Proteomes" id="UP000541444">
    <property type="component" value="Unassembled WGS sequence"/>
</dbReference>
<gene>
    <name evidence="3" type="ORF">GIB67_025264</name>
</gene>
<sequence length="135" mass="14939">MLWIHLPSAHHSFLSKVNTSISVPRGRGSRCVPKAIFECFTENAMKITLLTQEESRRIGHNHIGTEQILLGLIGEWTGIAAKVLKTAGINLKDARVEVEKITGRGAEFVAVEIPFTPRAKRVLELSIEEARQLGT</sequence>
<dbReference type="SUPFAM" id="SSF81923">
    <property type="entry name" value="Double Clp-N motif"/>
    <property type="match status" value="1"/>
</dbReference>
<dbReference type="PANTHER" id="PTHR47016">
    <property type="entry name" value="ATP-DEPENDENT CLP PROTEASE ATP-BINDING SUBUNIT CLPT1, CHLOROPLASTIC"/>
    <property type="match status" value="1"/>
</dbReference>
<dbReference type="Gene3D" id="1.10.1780.10">
    <property type="entry name" value="Clp, N-terminal domain"/>
    <property type="match status" value="1"/>
</dbReference>
<feature type="domain" description="Clp R" evidence="2">
    <location>
        <begin position="37"/>
        <end position="135"/>
    </location>
</feature>
<keyword evidence="1" id="KW-0677">Repeat</keyword>
<dbReference type="PROSITE" id="PS51903">
    <property type="entry name" value="CLP_R"/>
    <property type="match status" value="1"/>
</dbReference>
<comment type="caution">
    <text evidence="3">The sequence shown here is derived from an EMBL/GenBank/DDBJ whole genome shotgun (WGS) entry which is preliminary data.</text>
</comment>
<dbReference type="EMBL" id="JACGCM010000926">
    <property type="protein sequence ID" value="KAF6164438.1"/>
    <property type="molecule type" value="Genomic_DNA"/>
</dbReference>
<dbReference type="AlphaFoldDB" id="A0A7J7NC56"/>
<accession>A0A7J7NC56</accession>
<reference evidence="3 4" key="1">
    <citation type="journal article" date="2020" name="IScience">
        <title>Genome Sequencing of the Endangered Kingdonia uniflora (Circaeasteraceae, Ranunculales) Reveals Potential Mechanisms of Evolutionary Specialization.</title>
        <authorList>
            <person name="Sun Y."/>
            <person name="Deng T."/>
            <person name="Zhang A."/>
            <person name="Moore M.J."/>
            <person name="Landis J.B."/>
            <person name="Lin N."/>
            <person name="Zhang H."/>
            <person name="Zhang X."/>
            <person name="Huang J."/>
            <person name="Zhang X."/>
            <person name="Sun H."/>
            <person name="Wang H."/>
        </authorList>
    </citation>
    <scope>NUCLEOTIDE SEQUENCE [LARGE SCALE GENOMIC DNA]</scope>
    <source>
        <strain evidence="3">TB1705</strain>
        <tissue evidence="3">Leaf</tissue>
    </source>
</reference>
<dbReference type="InterPro" id="IPR036628">
    <property type="entry name" value="Clp_N_dom_sf"/>
</dbReference>
<dbReference type="InterPro" id="IPR044217">
    <property type="entry name" value="CLPT1/2"/>
</dbReference>